<keyword evidence="1" id="KW-0472">Membrane</keyword>
<feature type="transmembrane region" description="Helical" evidence="1">
    <location>
        <begin position="6"/>
        <end position="26"/>
    </location>
</feature>
<keyword evidence="1" id="KW-0812">Transmembrane</keyword>
<accession>A0AAP0L3K7</accession>
<dbReference type="Proteomes" id="UP001420932">
    <property type="component" value="Unassembled WGS sequence"/>
</dbReference>
<keyword evidence="3" id="KW-1185">Reference proteome</keyword>
<evidence type="ECO:0000313" key="3">
    <source>
        <dbReference type="Proteomes" id="UP001420932"/>
    </source>
</evidence>
<evidence type="ECO:0000256" key="1">
    <source>
        <dbReference type="SAM" id="Phobius"/>
    </source>
</evidence>
<reference evidence="2 3" key="1">
    <citation type="submission" date="2024-01" db="EMBL/GenBank/DDBJ databases">
        <title>Genome assemblies of Stephania.</title>
        <authorList>
            <person name="Yang L."/>
        </authorList>
    </citation>
    <scope>NUCLEOTIDE SEQUENCE [LARGE SCALE GENOMIC DNA]</scope>
    <source>
        <strain evidence="2">YNDBR</strain>
        <tissue evidence="2">Leaf</tissue>
    </source>
</reference>
<dbReference type="AlphaFoldDB" id="A0AAP0L3K7"/>
<proteinExistence type="predicted"/>
<protein>
    <submittedName>
        <fullName evidence="2">Uncharacterized protein</fullName>
    </submittedName>
</protein>
<organism evidence="2 3">
    <name type="scientific">Stephania yunnanensis</name>
    <dbReference type="NCBI Taxonomy" id="152371"/>
    <lineage>
        <taxon>Eukaryota</taxon>
        <taxon>Viridiplantae</taxon>
        <taxon>Streptophyta</taxon>
        <taxon>Embryophyta</taxon>
        <taxon>Tracheophyta</taxon>
        <taxon>Spermatophyta</taxon>
        <taxon>Magnoliopsida</taxon>
        <taxon>Ranunculales</taxon>
        <taxon>Menispermaceae</taxon>
        <taxon>Menispermoideae</taxon>
        <taxon>Cissampelideae</taxon>
        <taxon>Stephania</taxon>
    </lineage>
</organism>
<feature type="transmembrane region" description="Helical" evidence="1">
    <location>
        <begin position="38"/>
        <end position="58"/>
    </location>
</feature>
<sequence length="93" mass="10625">MLHLWILRYGSFLQLFDFPSLCFSILRFLCLPIPFPRGLYFSFVIVVHALSLTLSLSLSLSLSYFNILTISLLTECSPLRCFQPLSSLSRTMG</sequence>
<evidence type="ECO:0000313" key="2">
    <source>
        <dbReference type="EMBL" id="KAK9163083.1"/>
    </source>
</evidence>
<name>A0AAP0L3K7_9MAGN</name>
<dbReference type="EMBL" id="JBBNAF010000002">
    <property type="protein sequence ID" value="KAK9163083.1"/>
    <property type="molecule type" value="Genomic_DNA"/>
</dbReference>
<comment type="caution">
    <text evidence="2">The sequence shown here is derived from an EMBL/GenBank/DDBJ whole genome shotgun (WGS) entry which is preliminary data.</text>
</comment>
<gene>
    <name evidence="2" type="ORF">Syun_003985</name>
</gene>
<keyword evidence="1" id="KW-1133">Transmembrane helix</keyword>